<dbReference type="AlphaFoldDB" id="A0A5B7WT16"/>
<reference evidence="3 4" key="1">
    <citation type="submission" date="2018-12" db="EMBL/GenBank/DDBJ databases">
        <title>Complete Genome Sequence of Glutamicibacter creatinolyticus strain LGCM259,isolated from an abscess of a 12-year-old mare in Italy.</title>
        <authorList>
            <person name="Santos R.G."/>
            <person name="Silva A.L."/>
            <person name="Seyffert N."/>
            <person name="Castro T.L.P."/>
            <person name="Attili A.R."/>
            <person name="Rifici C."/>
            <person name="Mazzullo G."/>
            <person name="Brenig B."/>
            <person name="Venanzi F."/>
            <person name="Azevedo V."/>
        </authorList>
    </citation>
    <scope>NUCLEOTIDE SEQUENCE [LARGE SCALE GENOMIC DNA]</scope>
    <source>
        <strain evidence="3 4">LGCM 259</strain>
    </source>
</reference>
<dbReference type="InterPro" id="IPR010178">
    <property type="entry name" value="Lit"/>
</dbReference>
<proteinExistence type="predicted"/>
<keyword evidence="2" id="KW-0472">Membrane</keyword>
<evidence type="ECO:0000313" key="4">
    <source>
        <dbReference type="Proteomes" id="UP000307000"/>
    </source>
</evidence>
<dbReference type="Pfam" id="PF07314">
    <property type="entry name" value="Lit"/>
    <property type="match status" value="1"/>
</dbReference>
<feature type="transmembrane region" description="Helical" evidence="2">
    <location>
        <begin position="432"/>
        <end position="454"/>
    </location>
</feature>
<feature type="region of interest" description="Disordered" evidence="1">
    <location>
        <begin position="1"/>
        <end position="147"/>
    </location>
</feature>
<keyword evidence="2" id="KW-0812">Transmembrane</keyword>
<feature type="compositionally biased region" description="Polar residues" evidence="1">
    <location>
        <begin position="1"/>
        <end position="11"/>
    </location>
</feature>
<feature type="compositionally biased region" description="Basic and acidic residues" evidence="1">
    <location>
        <begin position="31"/>
        <end position="47"/>
    </location>
</feature>
<dbReference type="NCBIfam" id="TIGR01906">
    <property type="entry name" value="integ_TIGR01906"/>
    <property type="match status" value="1"/>
</dbReference>
<evidence type="ECO:0000256" key="2">
    <source>
        <dbReference type="SAM" id="Phobius"/>
    </source>
</evidence>
<keyword evidence="4" id="KW-1185">Reference proteome</keyword>
<dbReference type="Proteomes" id="UP000307000">
    <property type="component" value="Chromosome"/>
</dbReference>
<feature type="region of interest" description="Disordered" evidence="1">
    <location>
        <begin position="164"/>
        <end position="194"/>
    </location>
</feature>
<name>A0A5B7WT16_9MICC</name>
<feature type="compositionally biased region" description="Low complexity" evidence="1">
    <location>
        <begin position="49"/>
        <end position="63"/>
    </location>
</feature>
<organism evidence="3 4">
    <name type="scientific">Glutamicibacter creatinolyticus</name>
    <dbReference type="NCBI Taxonomy" id="162496"/>
    <lineage>
        <taxon>Bacteria</taxon>
        <taxon>Bacillati</taxon>
        <taxon>Actinomycetota</taxon>
        <taxon>Actinomycetes</taxon>
        <taxon>Micrococcales</taxon>
        <taxon>Micrococcaceae</taxon>
        <taxon>Glutamicibacter</taxon>
    </lineage>
</organism>
<dbReference type="RefSeq" id="WP_138925743.1">
    <property type="nucleotide sequence ID" value="NZ_CP034412.1"/>
</dbReference>
<dbReference type="KEGG" id="gcr:GcLGCM259_0622"/>
<feature type="transmembrane region" description="Helical" evidence="2">
    <location>
        <begin position="372"/>
        <end position="397"/>
    </location>
</feature>
<gene>
    <name evidence="3" type="ORF">GcLGCM259_0622</name>
</gene>
<evidence type="ECO:0008006" key="5">
    <source>
        <dbReference type="Google" id="ProtNLM"/>
    </source>
</evidence>
<evidence type="ECO:0000313" key="3">
    <source>
        <dbReference type="EMBL" id="QCY46384.1"/>
    </source>
</evidence>
<feature type="transmembrane region" description="Helical" evidence="2">
    <location>
        <begin position="338"/>
        <end position="360"/>
    </location>
</feature>
<feature type="transmembrane region" description="Helical" evidence="2">
    <location>
        <begin position="247"/>
        <end position="275"/>
    </location>
</feature>
<sequence>MAETPENNKQNEGAKPQPAPTTPAPTVKASLSEKAEKLAARLEEHKNQQPKPTQAEAATPPAASGQQAQRPSPKAPTGDKPAAADKGAQKPPAPGSGAAQPAAGKPKAEQAPAAQPAPKTTVQPVTKKPAAPATKPVSKLEPATEPVEDVIRAIKLPHEIAAEKKAKAAQNTGSSAARPASVPPVTVAGPNASQKSNASAAAVAEARSRVFGSYVPEPEPSEAAVKRRVARERALNSKPPLGRTAQVLLALIFPVLSLIAAIRLVATPAFLALAYGRPGFPADAYGFSWPERLTYGSYGVDYLNNFAGPEYLSGLRQADDSALFTDAEVQHMVDVKNLIGFAYVLGAVLAVLAIVLIVYLMRRYAGGVRRGLFAGALITLGLMAALVVAAVIGWQGFFTKFHELFFSEGSWTFYVTDTLIRLYPQQFWIDSAISLAVLLLLVVIIVLITCWPTGRRREASRLRQDARVFGLGNS</sequence>
<evidence type="ECO:0000256" key="1">
    <source>
        <dbReference type="SAM" id="MobiDB-lite"/>
    </source>
</evidence>
<protein>
    <recommendedName>
        <fullName evidence="5">TIGR01906 family membrane protein</fullName>
    </recommendedName>
</protein>
<feature type="compositionally biased region" description="Low complexity" evidence="1">
    <location>
        <begin position="95"/>
        <end position="118"/>
    </location>
</feature>
<accession>A0A5B7WT16</accession>
<keyword evidence="2" id="KW-1133">Transmembrane helix</keyword>
<dbReference type="EMBL" id="CP034412">
    <property type="protein sequence ID" value="QCY46384.1"/>
    <property type="molecule type" value="Genomic_DNA"/>
</dbReference>